<keyword evidence="3 6" id="KW-0378">Hydrolase</keyword>
<proteinExistence type="inferred from homology"/>
<evidence type="ECO:0000256" key="4">
    <source>
        <dbReference type="ARBA" id="ARBA00022825"/>
    </source>
</evidence>
<dbReference type="GO" id="GO:0004252">
    <property type="term" value="F:serine-type endopeptidase activity"/>
    <property type="evidence" value="ECO:0007669"/>
    <property type="project" value="InterPro"/>
</dbReference>
<organism evidence="9 10">
    <name type="scientific">Cavia porcellus</name>
    <name type="common">Guinea pig</name>
    <dbReference type="NCBI Taxonomy" id="10141"/>
    <lineage>
        <taxon>Eukaryota</taxon>
        <taxon>Metazoa</taxon>
        <taxon>Chordata</taxon>
        <taxon>Craniata</taxon>
        <taxon>Vertebrata</taxon>
        <taxon>Euteleostomi</taxon>
        <taxon>Mammalia</taxon>
        <taxon>Eutheria</taxon>
        <taxon>Euarchontoglires</taxon>
        <taxon>Glires</taxon>
        <taxon>Rodentia</taxon>
        <taxon>Hystricomorpha</taxon>
        <taxon>Caviidae</taxon>
        <taxon>Cavia</taxon>
    </lineage>
</organism>
<dbReference type="VEuPathDB" id="HostDB:ENSCPOG00000026955"/>
<evidence type="ECO:0000313" key="10">
    <source>
        <dbReference type="Proteomes" id="UP000005447"/>
    </source>
</evidence>
<dbReference type="Bgee" id="ENSCPOG00000026955">
    <property type="expression patterns" value="Expressed in adult mammalian kidney and 5 other cell types or tissues"/>
</dbReference>
<dbReference type="GeneTree" id="ENSGT01020000230389"/>
<feature type="chain" id="PRO_5012338970" description="Peptidase S1 domain-containing protein" evidence="7">
    <location>
        <begin position="21"/>
        <end position="270"/>
    </location>
</feature>
<dbReference type="InterPro" id="IPR009003">
    <property type="entry name" value="Peptidase_S1_PA"/>
</dbReference>
<gene>
    <name evidence="9" type="primary">LOC100717905</name>
</gene>
<dbReference type="GO" id="GO:0003073">
    <property type="term" value="P:regulation of systemic arterial blood pressure"/>
    <property type="evidence" value="ECO:0007669"/>
    <property type="project" value="TreeGrafter"/>
</dbReference>
<dbReference type="EMBL" id="AAKN02046388">
    <property type="status" value="NOT_ANNOTATED_CDS"/>
    <property type="molecule type" value="Genomic_DNA"/>
</dbReference>
<dbReference type="PROSITE" id="PS00135">
    <property type="entry name" value="TRYPSIN_SER"/>
    <property type="match status" value="1"/>
</dbReference>
<dbReference type="MEROPS" id="S01.160"/>
<evidence type="ECO:0000256" key="6">
    <source>
        <dbReference type="RuleBase" id="RU363034"/>
    </source>
</evidence>
<evidence type="ECO:0000256" key="3">
    <source>
        <dbReference type="ARBA" id="ARBA00022801"/>
    </source>
</evidence>
<feature type="domain" description="Peptidase S1" evidence="8">
    <location>
        <begin position="34"/>
        <end position="267"/>
    </location>
</feature>
<dbReference type="InterPro" id="IPR033116">
    <property type="entry name" value="TRYPSIN_SER"/>
</dbReference>
<dbReference type="Pfam" id="PF00089">
    <property type="entry name" value="Trypsin"/>
    <property type="match status" value="1"/>
</dbReference>
<evidence type="ECO:0000313" key="9">
    <source>
        <dbReference type="Ensembl" id="ENSCPOP00000014440.2"/>
    </source>
</evidence>
<dbReference type="InterPro" id="IPR001314">
    <property type="entry name" value="Peptidase_S1A"/>
</dbReference>
<dbReference type="SUPFAM" id="SSF50494">
    <property type="entry name" value="Trypsin-like serine proteases"/>
    <property type="match status" value="1"/>
</dbReference>
<keyword evidence="4 6" id="KW-0720">Serine protease</keyword>
<dbReference type="FunCoup" id="H0VUR5">
    <property type="interactions" value="1080"/>
</dbReference>
<dbReference type="FunFam" id="2.40.10.10:FF:000010">
    <property type="entry name" value="Kallikrein related peptidase 11"/>
    <property type="match status" value="1"/>
</dbReference>
<dbReference type="SMART" id="SM00020">
    <property type="entry name" value="Tryp_SPc"/>
    <property type="match status" value="1"/>
</dbReference>
<dbReference type="HOGENOM" id="CLU_006842_1_1_1"/>
<keyword evidence="10" id="KW-1185">Reference proteome</keyword>
<accession>H0VUR5</accession>
<evidence type="ECO:0000259" key="8">
    <source>
        <dbReference type="PROSITE" id="PS50240"/>
    </source>
</evidence>
<dbReference type="CDD" id="cd00190">
    <property type="entry name" value="Tryp_SPc"/>
    <property type="match status" value="1"/>
</dbReference>
<evidence type="ECO:0000256" key="2">
    <source>
        <dbReference type="ARBA" id="ARBA00022670"/>
    </source>
</evidence>
<sequence>MWLLVLCLVLFLGETGESLGGVWEGAAPPIQSRVIGGQECARDSHPWQAAVYHFSDIKCGGVLVDPQWVLTAAHCINDHYQIWLGRHNLFDDENTGQHIHVSQSFPHPDFNMSLLEPHSDSPDDDYSHDLMLLRLKEPAQITGSVQVLALPTQEVQPGTMCLALGWGSIEPDAAVFPDELQCVDLEILPSKNCKDAHVAKVTDTMLCAGHLVGGKDTCMGDSGGPLVCDGVLQGIISWGHNPCGLPDTPSIFTKVTEYHQWIKKTMADNL</sequence>
<dbReference type="Gene3D" id="2.40.10.10">
    <property type="entry name" value="Trypsin-like serine proteases"/>
    <property type="match status" value="2"/>
</dbReference>
<reference evidence="9" key="3">
    <citation type="submission" date="2025-09" db="UniProtKB">
        <authorList>
            <consortium name="Ensembl"/>
        </authorList>
    </citation>
    <scope>IDENTIFICATION</scope>
    <source>
        <strain evidence="9">2N</strain>
    </source>
</reference>
<dbReference type="GO" id="GO:0030141">
    <property type="term" value="C:secretory granule"/>
    <property type="evidence" value="ECO:0007669"/>
    <property type="project" value="TreeGrafter"/>
</dbReference>
<dbReference type="FunFam" id="2.40.10.10:FF:000021">
    <property type="entry name" value="Kallikrein 1"/>
    <property type="match status" value="1"/>
</dbReference>
<feature type="signal peptide" evidence="7">
    <location>
        <begin position="1"/>
        <end position="20"/>
    </location>
</feature>
<dbReference type="Proteomes" id="UP000005447">
    <property type="component" value="Unassembled WGS sequence"/>
</dbReference>
<reference evidence="10" key="1">
    <citation type="journal article" date="2011" name="Nature">
        <title>A high-resolution map of human evolutionary constraint using 29 mammals.</title>
        <authorList>
            <person name="Lindblad-Toh K."/>
            <person name="Garber M."/>
            <person name="Zuk O."/>
            <person name="Lin M.F."/>
            <person name="Parker B.J."/>
            <person name="Washietl S."/>
            <person name="Kheradpour P."/>
            <person name="Ernst J."/>
            <person name="Jordan G."/>
            <person name="Mauceli E."/>
            <person name="Ward L.D."/>
            <person name="Lowe C.B."/>
            <person name="Holloway A.K."/>
            <person name="Clamp M."/>
            <person name="Gnerre S."/>
            <person name="Alfoldi J."/>
            <person name="Beal K."/>
            <person name="Chang J."/>
            <person name="Clawson H."/>
            <person name="Cuff J."/>
            <person name="Di Palma F."/>
            <person name="Fitzgerald S."/>
            <person name="Flicek P."/>
            <person name="Guttman M."/>
            <person name="Hubisz M.J."/>
            <person name="Jaffe D.B."/>
            <person name="Jungreis I."/>
            <person name="Kent W.J."/>
            <person name="Kostka D."/>
            <person name="Lara M."/>
            <person name="Martins A.L."/>
            <person name="Massingham T."/>
            <person name="Moltke I."/>
            <person name="Raney B.J."/>
            <person name="Rasmussen M.D."/>
            <person name="Robinson J."/>
            <person name="Stark A."/>
            <person name="Vilella A.J."/>
            <person name="Wen J."/>
            <person name="Xie X."/>
            <person name="Zody M.C."/>
            <person name="Baldwin J."/>
            <person name="Bloom T."/>
            <person name="Chin C.W."/>
            <person name="Heiman D."/>
            <person name="Nicol R."/>
            <person name="Nusbaum C."/>
            <person name="Young S."/>
            <person name="Wilkinson J."/>
            <person name="Worley K.C."/>
            <person name="Kovar C.L."/>
            <person name="Muzny D.M."/>
            <person name="Gibbs R.A."/>
            <person name="Cree A."/>
            <person name="Dihn H.H."/>
            <person name="Fowler G."/>
            <person name="Jhangiani S."/>
            <person name="Joshi V."/>
            <person name="Lee S."/>
            <person name="Lewis L.R."/>
            <person name="Nazareth L.V."/>
            <person name="Okwuonu G."/>
            <person name="Santibanez J."/>
            <person name="Warren W.C."/>
            <person name="Mardis E.R."/>
            <person name="Weinstock G.M."/>
            <person name="Wilson R.K."/>
            <person name="Delehaunty K."/>
            <person name="Dooling D."/>
            <person name="Fronik C."/>
            <person name="Fulton L."/>
            <person name="Fulton B."/>
            <person name="Graves T."/>
            <person name="Minx P."/>
            <person name="Sodergren E."/>
            <person name="Birney E."/>
            <person name="Margulies E.H."/>
            <person name="Herrero J."/>
            <person name="Green E.D."/>
            <person name="Haussler D."/>
            <person name="Siepel A."/>
            <person name="Goldman N."/>
            <person name="Pollard K.S."/>
            <person name="Pedersen J.S."/>
            <person name="Lander E.S."/>
            <person name="Kellis M."/>
        </authorList>
    </citation>
    <scope>NUCLEOTIDE SEQUENCE [LARGE SCALE GENOMIC DNA]</scope>
    <source>
        <strain evidence="10">2N</strain>
    </source>
</reference>
<keyword evidence="7" id="KW-0732">Signal</keyword>
<dbReference type="STRING" id="10141.ENSCPOP00000014440"/>
<dbReference type="PANTHER" id="PTHR24271">
    <property type="entry name" value="KALLIKREIN-RELATED"/>
    <property type="match status" value="1"/>
</dbReference>
<keyword evidence="5" id="KW-1015">Disulfide bond</keyword>
<dbReference type="eggNOG" id="KOG3627">
    <property type="taxonomic scope" value="Eukaryota"/>
</dbReference>
<dbReference type="InterPro" id="IPR043504">
    <property type="entry name" value="Peptidase_S1_PA_chymotrypsin"/>
</dbReference>
<dbReference type="InParanoid" id="H0VUR5"/>
<protein>
    <recommendedName>
        <fullName evidence="8">Peptidase S1 domain-containing protein</fullName>
    </recommendedName>
</protein>
<name>H0VUR5_CAVPO</name>
<dbReference type="Ensembl" id="ENSCPOT00000020328.2">
    <property type="protein sequence ID" value="ENSCPOP00000014440.2"/>
    <property type="gene ID" value="ENSCPOG00000026955.2"/>
</dbReference>
<dbReference type="InterPro" id="IPR018114">
    <property type="entry name" value="TRYPSIN_HIS"/>
</dbReference>
<dbReference type="PRINTS" id="PR00722">
    <property type="entry name" value="CHYMOTRYPSIN"/>
</dbReference>
<evidence type="ECO:0000256" key="1">
    <source>
        <dbReference type="ARBA" id="ARBA00009228"/>
    </source>
</evidence>
<dbReference type="InterPro" id="IPR001254">
    <property type="entry name" value="Trypsin_dom"/>
</dbReference>
<dbReference type="OMA" id="FMLCAGQ"/>
<evidence type="ECO:0000256" key="7">
    <source>
        <dbReference type="SAM" id="SignalP"/>
    </source>
</evidence>
<comment type="similarity">
    <text evidence="1">Belongs to the peptidase S1 family. Snake venom subfamily.</text>
</comment>
<dbReference type="AlphaFoldDB" id="H0VUR5"/>
<dbReference type="EMBL" id="AAKN02046387">
    <property type="status" value="NOT_ANNOTATED_CDS"/>
    <property type="molecule type" value="Genomic_DNA"/>
</dbReference>
<dbReference type="PROSITE" id="PS50240">
    <property type="entry name" value="TRYPSIN_DOM"/>
    <property type="match status" value="1"/>
</dbReference>
<evidence type="ECO:0000256" key="5">
    <source>
        <dbReference type="ARBA" id="ARBA00023157"/>
    </source>
</evidence>
<dbReference type="PANTHER" id="PTHR24271:SF47">
    <property type="entry name" value="KALLIKREIN-1"/>
    <property type="match status" value="1"/>
</dbReference>
<dbReference type="GO" id="GO:0031638">
    <property type="term" value="P:zymogen activation"/>
    <property type="evidence" value="ECO:0007669"/>
    <property type="project" value="TreeGrafter"/>
</dbReference>
<reference evidence="9" key="2">
    <citation type="submission" date="2025-08" db="UniProtKB">
        <authorList>
            <consortium name="Ensembl"/>
        </authorList>
    </citation>
    <scope>IDENTIFICATION</scope>
    <source>
        <strain evidence="9">2N</strain>
    </source>
</reference>
<dbReference type="PROSITE" id="PS00134">
    <property type="entry name" value="TRYPSIN_HIS"/>
    <property type="match status" value="1"/>
</dbReference>
<keyword evidence="2 6" id="KW-0645">Protease</keyword>